<evidence type="ECO:0000313" key="1">
    <source>
        <dbReference type="EMBL" id="SPX10872.1"/>
    </source>
</evidence>
<evidence type="ECO:0000313" key="2">
    <source>
        <dbReference type="Proteomes" id="UP000250780"/>
    </source>
</evidence>
<dbReference type="EC" id="6.3.4.21" evidence="1"/>
<dbReference type="AlphaFoldDB" id="A0A2X1N0J0"/>
<keyword evidence="1" id="KW-0808">Transferase</keyword>
<organism evidence="1 2">
    <name type="scientific">Escherichia coli</name>
    <dbReference type="NCBI Taxonomy" id="562"/>
    <lineage>
        <taxon>Bacteria</taxon>
        <taxon>Pseudomonadati</taxon>
        <taxon>Pseudomonadota</taxon>
        <taxon>Gammaproteobacteria</taxon>
        <taxon>Enterobacterales</taxon>
        <taxon>Enterobacteriaceae</taxon>
        <taxon>Escherichia</taxon>
    </lineage>
</organism>
<sequence length="59" mass="6771">MTLATRLNGVKKPLHIMKSWELIHRVNAGFLDNLDLRKAVELYRHFSSRVQLSLVLGLA</sequence>
<keyword evidence="1" id="KW-0328">Glycosyltransferase</keyword>
<dbReference type="Proteomes" id="UP000250780">
    <property type="component" value="Unassembled WGS sequence"/>
</dbReference>
<reference evidence="1 2" key="1">
    <citation type="submission" date="2018-06" db="EMBL/GenBank/DDBJ databases">
        <authorList>
            <consortium name="Pathogen Informatics"/>
            <person name="Doyle S."/>
        </authorList>
    </citation>
    <scope>NUCLEOTIDE SEQUENCE [LARGE SCALE GENOMIC DNA]</scope>
    <source>
        <strain evidence="1 2">NCTC9073</strain>
    </source>
</reference>
<name>A0A2X1N0J0_ECOLX</name>
<protein>
    <submittedName>
        <fullName evidence="1">Nicotinate phosphoribosyltransferase</fullName>
        <ecNumber evidence="1">6.3.4.21</ecNumber>
    </submittedName>
</protein>
<keyword evidence="1" id="KW-0436">Ligase</keyword>
<dbReference type="GO" id="GO:0016757">
    <property type="term" value="F:glycosyltransferase activity"/>
    <property type="evidence" value="ECO:0007669"/>
    <property type="project" value="UniProtKB-KW"/>
</dbReference>
<proteinExistence type="predicted"/>
<gene>
    <name evidence="1" type="primary">pncB_3</name>
    <name evidence="1" type="ORF">NCTC9073_02186</name>
</gene>
<dbReference type="GO" id="GO:0004516">
    <property type="term" value="F:nicotinate phosphoribosyltransferase activity"/>
    <property type="evidence" value="ECO:0007669"/>
    <property type="project" value="UniProtKB-EC"/>
</dbReference>
<dbReference type="EMBL" id="UASD01000008">
    <property type="protein sequence ID" value="SPX10872.1"/>
    <property type="molecule type" value="Genomic_DNA"/>
</dbReference>
<accession>A0A2X1N0J0</accession>